<organism evidence="4 5">
    <name type="scientific">Sphingomonas telluris</name>
    <dbReference type="NCBI Taxonomy" id="2907998"/>
    <lineage>
        <taxon>Bacteria</taxon>
        <taxon>Pseudomonadati</taxon>
        <taxon>Pseudomonadota</taxon>
        <taxon>Alphaproteobacteria</taxon>
        <taxon>Sphingomonadales</taxon>
        <taxon>Sphingomonadaceae</taxon>
        <taxon>Sphingomonas</taxon>
    </lineage>
</organism>
<dbReference type="Pfam" id="PF13649">
    <property type="entry name" value="Methyltransf_25"/>
    <property type="match status" value="1"/>
</dbReference>
<dbReference type="Gene3D" id="3.40.50.150">
    <property type="entry name" value="Vaccinia Virus protein VP39"/>
    <property type="match status" value="1"/>
</dbReference>
<accession>A0ABS9VMD8</accession>
<dbReference type="SUPFAM" id="SSF53335">
    <property type="entry name" value="S-adenosyl-L-methionine-dependent methyltransferases"/>
    <property type="match status" value="1"/>
</dbReference>
<evidence type="ECO:0000259" key="3">
    <source>
        <dbReference type="Pfam" id="PF13649"/>
    </source>
</evidence>
<dbReference type="RefSeq" id="WP_241446391.1">
    <property type="nucleotide sequence ID" value="NZ_JAKZHW010000001.1"/>
</dbReference>
<keyword evidence="5" id="KW-1185">Reference proteome</keyword>
<evidence type="ECO:0000256" key="2">
    <source>
        <dbReference type="ARBA" id="ARBA00022679"/>
    </source>
</evidence>
<dbReference type="GO" id="GO:0008168">
    <property type="term" value="F:methyltransferase activity"/>
    <property type="evidence" value="ECO:0007669"/>
    <property type="project" value="UniProtKB-KW"/>
</dbReference>
<dbReference type="InterPro" id="IPR041698">
    <property type="entry name" value="Methyltransf_25"/>
</dbReference>
<dbReference type="EMBL" id="JAKZHW010000001">
    <property type="protein sequence ID" value="MCH8615587.1"/>
    <property type="molecule type" value="Genomic_DNA"/>
</dbReference>
<evidence type="ECO:0000313" key="4">
    <source>
        <dbReference type="EMBL" id="MCH8615587.1"/>
    </source>
</evidence>
<protein>
    <submittedName>
        <fullName evidence="4">Class I SAM-dependent methyltransferase</fullName>
    </submittedName>
</protein>
<dbReference type="CDD" id="cd02440">
    <property type="entry name" value="AdoMet_MTases"/>
    <property type="match status" value="1"/>
</dbReference>
<proteinExistence type="predicted"/>
<name>A0ABS9VMD8_9SPHN</name>
<dbReference type="Proteomes" id="UP001203058">
    <property type="component" value="Unassembled WGS sequence"/>
</dbReference>
<dbReference type="PANTHER" id="PTHR43861">
    <property type="entry name" value="TRANS-ACONITATE 2-METHYLTRANSFERASE-RELATED"/>
    <property type="match status" value="1"/>
</dbReference>
<comment type="caution">
    <text evidence="4">The sequence shown here is derived from an EMBL/GenBank/DDBJ whole genome shotgun (WGS) entry which is preliminary data.</text>
</comment>
<sequence length="282" mass="29890">MTDANLAAGVSQWATRSGSVWARRWRDTDAGLAGLAPYLLAAVKESAPGAVRAFEIGCGPGSTALEVAAALPDAEIVACDVSSELAGIARQRAVDLPHVRVVEGDAEVVARSEGPFDLFFSRHGTMFFDDPVQAFGSFRSAATTGASLVFSCFQSWESNPWASALACAVADRELPAPGREPSGFAFADPAYVRDIFAASGWVESDLHDVRFNYVAGQGADAVDHALGFFSELGPSARLLESPSKQERSDALDRMRTLIEQHHDGGRVSFPAAAWIWSAKAGA</sequence>
<evidence type="ECO:0000256" key="1">
    <source>
        <dbReference type="ARBA" id="ARBA00022603"/>
    </source>
</evidence>
<keyword evidence="2" id="KW-0808">Transferase</keyword>
<dbReference type="PANTHER" id="PTHR43861:SF1">
    <property type="entry name" value="TRANS-ACONITATE 2-METHYLTRANSFERASE"/>
    <property type="match status" value="1"/>
</dbReference>
<keyword evidence="1 4" id="KW-0489">Methyltransferase</keyword>
<dbReference type="GO" id="GO:0032259">
    <property type="term" value="P:methylation"/>
    <property type="evidence" value="ECO:0007669"/>
    <property type="project" value="UniProtKB-KW"/>
</dbReference>
<evidence type="ECO:0000313" key="5">
    <source>
        <dbReference type="Proteomes" id="UP001203058"/>
    </source>
</evidence>
<reference evidence="4 5" key="1">
    <citation type="submission" date="2022-03" db="EMBL/GenBank/DDBJ databases">
        <authorList>
            <person name="Jo J.-H."/>
            <person name="Im W.-T."/>
        </authorList>
    </citation>
    <scope>NUCLEOTIDE SEQUENCE [LARGE SCALE GENOMIC DNA]</scope>
    <source>
        <strain evidence="4 5">SM33</strain>
    </source>
</reference>
<feature type="domain" description="Methyltransferase" evidence="3">
    <location>
        <begin position="55"/>
        <end position="138"/>
    </location>
</feature>
<dbReference type="InterPro" id="IPR029063">
    <property type="entry name" value="SAM-dependent_MTases_sf"/>
</dbReference>
<gene>
    <name evidence="4" type="ORF">LZ016_05675</name>
</gene>